<dbReference type="GO" id="GO:0019632">
    <property type="term" value="P:shikimate metabolic process"/>
    <property type="evidence" value="ECO:0007669"/>
    <property type="project" value="TreeGrafter"/>
</dbReference>
<keyword evidence="2" id="KW-0057">Aromatic amino acid biosynthesis</keyword>
<reference evidence="4" key="1">
    <citation type="journal article" date="2014" name="Int. J. Syst. Evol. Microbiol.">
        <title>Complete genome sequence of Corynebacterium casei LMG S-19264T (=DSM 44701T), isolated from a smear-ripened cheese.</title>
        <authorList>
            <consortium name="US DOE Joint Genome Institute (JGI-PGF)"/>
            <person name="Walter F."/>
            <person name="Albersmeier A."/>
            <person name="Kalinowski J."/>
            <person name="Ruckert C."/>
        </authorList>
    </citation>
    <scope>NUCLEOTIDE SEQUENCE</scope>
    <source>
        <strain evidence="4">CGMCC 1.16548</strain>
    </source>
</reference>
<organism evidence="4 5">
    <name type="scientific">Pseudolysinimonas yzui</name>
    <dbReference type="NCBI Taxonomy" id="2708254"/>
    <lineage>
        <taxon>Bacteria</taxon>
        <taxon>Bacillati</taxon>
        <taxon>Actinomycetota</taxon>
        <taxon>Actinomycetes</taxon>
        <taxon>Micrococcales</taxon>
        <taxon>Microbacteriaceae</taxon>
        <taxon>Pseudolysinimonas</taxon>
    </lineage>
</organism>
<protein>
    <submittedName>
        <fullName evidence="4">Shikimate 5-dehydrogenase</fullName>
    </submittedName>
</protein>
<dbReference type="InterPro" id="IPR036291">
    <property type="entry name" value="NAD(P)-bd_dom_sf"/>
</dbReference>
<dbReference type="GO" id="GO:0009073">
    <property type="term" value="P:aromatic amino acid family biosynthetic process"/>
    <property type="evidence" value="ECO:0007669"/>
    <property type="project" value="UniProtKB-KW"/>
</dbReference>
<dbReference type="InterPro" id="IPR022893">
    <property type="entry name" value="Shikimate_DH_fam"/>
</dbReference>
<comment type="pathway">
    <text evidence="1">Metabolic intermediate biosynthesis; chorismate biosynthesis; chorismate from D-erythrose 4-phosphate and phosphoenolpyruvate: step 4/7.</text>
</comment>
<dbReference type="EMBL" id="BNAI01000001">
    <property type="protein sequence ID" value="GHF08794.1"/>
    <property type="molecule type" value="Genomic_DNA"/>
</dbReference>
<name>A0A8J3GNX9_9MICO</name>
<accession>A0A8J3GNX9</accession>
<dbReference type="InterPro" id="IPR013708">
    <property type="entry name" value="Shikimate_DH-bd_N"/>
</dbReference>
<reference evidence="4" key="2">
    <citation type="submission" date="2020-09" db="EMBL/GenBank/DDBJ databases">
        <authorList>
            <person name="Sun Q."/>
            <person name="Zhou Y."/>
        </authorList>
    </citation>
    <scope>NUCLEOTIDE SEQUENCE</scope>
    <source>
        <strain evidence="4">CGMCC 1.16548</strain>
    </source>
</reference>
<dbReference type="SUPFAM" id="SSF51735">
    <property type="entry name" value="NAD(P)-binding Rossmann-fold domains"/>
    <property type="match status" value="1"/>
</dbReference>
<keyword evidence="2" id="KW-0028">Amino-acid biosynthesis</keyword>
<evidence type="ECO:0000256" key="1">
    <source>
        <dbReference type="ARBA" id="ARBA00004871"/>
    </source>
</evidence>
<evidence type="ECO:0000259" key="3">
    <source>
        <dbReference type="Pfam" id="PF08501"/>
    </source>
</evidence>
<gene>
    <name evidence="4" type="primary">aroE</name>
    <name evidence="4" type="ORF">GCM10011600_07090</name>
</gene>
<sequence length="279" mass="29706">MLTAERHLAVLGSPIEHSRSPDLHAAAYAVLGLPWRYTRAEVASGELPGFLAGLDDSWLGLSLTMPLKREVLPLLAERTELVEISGAANTVLLAPGGPRGFNTDVAGIVGALGDHGVSDVDTVHIIGTGNTASSAFLAAARLGASRVLISGRSLDGIAALERLGDRLGVHTEWRLYGSHVRVRSDVVINTLPGDVDPEDLPEADLGEVLMEVPYDPWPTPRAARWAERDGLVVSGLEMLLHQAIGQVRIFVTGVEGGRLDREDEVIDAMRESVGLKLGD</sequence>
<dbReference type="GO" id="GO:0005829">
    <property type="term" value="C:cytosol"/>
    <property type="evidence" value="ECO:0007669"/>
    <property type="project" value="TreeGrafter"/>
</dbReference>
<dbReference type="AlphaFoldDB" id="A0A8J3GNX9"/>
<dbReference type="NCBIfam" id="NF001311">
    <property type="entry name" value="PRK00258.1-3"/>
    <property type="match status" value="1"/>
</dbReference>
<comment type="caution">
    <text evidence="4">The sequence shown here is derived from an EMBL/GenBank/DDBJ whole genome shotgun (WGS) entry which is preliminary data.</text>
</comment>
<evidence type="ECO:0000313" key="4">
    <source>
        <dbReference type="EMBL" id="GHF08794.1"/>
    </source>
</evidence>
<dbReference type="GO" id="GO:0050661">
    <property type="term" value="F:NADP binding"/>
    <property type="evidence" value="ECO:0007669"/>
    <property type="project" value="TreeGrafter"/>
</dbReference>
<dbReference type="PANTHER" id="PTHR21089:SF1">
    <property type="entry name" value="BIFUNCTIONAL 3-DEHYDROQUINATE DEHYDRATASE_SHIKIMATE DEHYDROGENASE, CHLOROPLASTIC"/>
    <property type="match status" value="1"/>
</dbReference>
<keyword evidence="5" id="KW-1185">Reference proteome</keyword>
<evidence type="ECO:0000256" key="2">
    <source>
        <dbReference type="ARBA" id="ARBA00023141"/>
    </source>
</evidence>
<feature type="domain" description="Shikimate dehydrogenase substrate binding N-terminal" evidence="3">
    <location>
        <begin position="10"/>
        <end position="91"/>
    </location>
</feature>
<dbReference type="SUPFAM" id="SSF53223">
    <property type="entry name" value="Aminoacid dehydrogenase-like, N-terminal domain"/>
    <property type="match status" value="1"/>
</dbReference>
<dbReference type="Proteomes" id="UP000617531">
    <property type="component" value="Unassembled WGS sequence"/>
</dbReference>
<dbReference type="CDD" id="cd01065">
    <property type="entry name" value="NAD_bind_Shikimate_DH"/>
    <property type="match status" value="1"/>
</dbReference>
<dbReference type="Gene3D" id="3.40.50.720">
    <property type="entry name" value="NAD(P)-binding Rossmann-like Domain"/>
    <property type="match status" value="1"/>
</dbReference>
<dbReference type="PANTHER" id="PTHR21089">
    <property type="entry name" value="SHIKIMATE DEHYDROGENASE"/>
    <property type="match status" value="1"/>
</dbReference>
<proteinExistence type="predicted"/>
<dbReference type="Gene3D" id="3.40.50.10860">
    <property type="entry name" value="Leucine Dehydrogenase, chain A, domain 1"/>
    <property type="match status" value="1"/>
</dbReference>
<dbReference type="InterPro" id="IPR046346">
    <property type="entry name" value="Aminoacid_DH-like_N_sf"/>
</dbReference>
<dbReference type="GO" id="GO:0009423">
    <property type="term" value="P:chorismate biosynthetic process"/>
    <property type="evidence" value="ECO:0007669"/>
    <property type="project" value="TreeGrafter"/>
</dbReference>
<dbReference type="Pfam" id="PF08501">
    <property type="entry name" value="Shikimate_dh_N"/>
    <property type="match status" value="1"/>
</dbReference>
<dbReference type="GO" id="GO:0004764">
    <property type="term" value="F:shikimate 3-dehydrogenase (NADP+) activity"/>
    <property type="evidence" value="ECO:0007669"/>
    <property type="project" value="InterPro"/>
</dbReference>
<evidence type="ECO:0000313" key="5">
    <source>
        <dbReference type="Proteomes" id="UP000617531"/>
    </source>
</evidence>